<dbReference type="Proteomes" id="UP000814140">
    <property type="component" value="Unassembled WGS sequence"/>
</dbReference>
<proteinExistence type="predicted"/>
<protein>
    <submittedName>
        <fullName evidence="1">Glycosyltransferase family 1 protein</fullName>
    </submittedName>
</protein>
<sequence>MRVFVTVGSTKFDALVQAALSPSVIIALKQKGYTEVVVQCGNSQIDGFDLVVTPAGWRSEQEGTKITVWRFKPTLEEDFNEADLIISHAGSGTILDVLRKGKPLIVIPNPTLADNHQEELAHALSSLGHLKASTTSALAEAIVNLDVSSLSPFPAFDGSRFRQLLDEEMGFAP</sequence>
<dbReference type="EMBL" id="MU277198">
    <property type="protein sequence ID" value="KAI0064643.1"/>
    <property type="molecule type" value="Genomic_DNA"/>
</dbReference>
<organism evidence="1 2">
    <name type="scientific">Artomyces pyxidatus</name>
    <dbReference type="NCBI Taxonomy" id="48021"/>
    <lineage>
        <taxon>Eukaryota</taxon>
        <taxon>Fungi</taxon>
        <taxon>Dikarya</taxon>
        <taxon>Basidiomycota</taxon>
        <taxon>Agaricomycotina</taxon>
        <taxon>Agaricomycetes</taxon>
        <taxon>Russulales</taxon>
        <taxon>Auriscalpiaceae</taxon>
        <taxon>Artomyces</taxon>
    </lineage>
</organism>
<keyword evidence="2" id="KW-1185">Reference proteome</keyword>
<evidence type="ECO:0000313" key="1">
    <source>
        <dbReference type="EMBL" id="KAI0064643.1"/>
    </source>
</evidence>
<evidence type="ECO:0000313" key="2">
    <source>
        <dbReference type="Proteomes" id="UP000814140"/>
    </source>
</evidence>
<reference evidence="1" key="1">
    <citation type="submission" date="2021-03" db="EMBL/GenBank/DDBJ databases">
        <authorList>
            <consortium name="DOE Joint Genome Institute"/>
            <person name="Ahrendt S."/>
            <person name="Looney B.P."/>
            <person name="Miyauchi S."/>
            <person name="Morin E."/>
            <person name="Drula E."/>
            <person name="Courty P.E."/>
            <person name="Chicoki N."/>
            <person name="Fauchery L."/>
            <person name="Kohler A."/>
            <person name="Kuo A."/>
            <person name="Labutti K."/>
            <person name="Pangilinan J."/>
            <person name="Lipzen A."/>
            <person name="Riley R."/>
            <person name="Andreopoulos W."/>
            <person name="He G."/>
            <person name="Johnson J."/>
            <person name="Barry K.W."/>
            <person name="Grigoriev I.V."/>
            <person name="Nagy L."/>
            <person name="Hibbett D."/>
            <person name="Henrissat B."/>
            <person name="Matheny P.B."/>
            <person name="Labbe J."/>
            <person name="Martin F."/>
        </authorList>
    </citation>
    <scope>NUCLEOTIDE SEQUENCE</scope>
    <source>
        <strain evidence="1">HHB10654</strain>
    </source>
</reference>
<reference evidence="1" key="2">
    <citation type="journal article" date="2022" name="New Phytol.">
        <title>Evolutionary transition to the ectomycorrhizal habit in the genomes of a hyperdiverse lineage of mushroom-forming fungi.</title>
        <authorList>
            <person name="Looney B."/>
            <person name="Miyauchi S."/>
            <person name="Morin E."/>
            <person name="Drula E."/>
            <person name="Courty P.E."/>
            <person name="Kohler A."/>
            <person name="Kuo A."/>
            <person name="LaButti K."/>
            <person name="Pangilinan J."/>
            <person name="Lipzen A."/>
            <person name="Riley R."/>
            <person name="Andreopoulos W."/>
            <person name="He G."/>
            <person name="Johnson J."/>
            <person name="Nolan M."/>
            <person name="Tritt A."/>
            <person name="Barry K.W."/>
            <person name="Grigoriev I.V."/>
            <person name="Nagy L.G."/>
            <person name="Hibbett D."/>
            <person name="Henrissat B."/>
            <person name="Matheny P.B."/>
            <person name="Labbe J."/>
            <person name="Martin F.M."/>
        </authorList>
    </citation>
    <scope>NUCLEOTIDE SEQUENCE</scope>
    <source>
        <strain evidence="1">HHB10654</strain>
    </source>
</reference>
<gene>
    <name evidence="1" type="ORF">BV25DRAFT_1800289</name>
</gene>
<comment type="caution">
    <text evidence="1">The sequence shown here is derived from an EMBL/GenBank/DDBJ whole genome shotgun (WGS) entry which is preliminary data.</text>
</comment>
<name>A0ACB8T8Z2_9AGAM</name>
<accession>A0ACB8T8Z2</accession>